<keyword evidence="9" id="KW-0325">Glycoprotein</keyword>
<reference evidence="12 13" key="1">
    <citation type="submission" date="2020-05" db="EMBL/GenBank/DDBJ databases">
        <authorList>
            <person name="Campoy J."/>
            <person name="Schneeberger K."/>
            <person name="Spophaly S."/>
        </authorList>
    </citation>
    <scope>NUCLEOTIDE SEQUENCE [LARGE SCALE GENOMIC DNA]</scope>
    <source>
        <strain evidence="12">PruArmRojPasFocal</strain>
    </source>
</reference>
<evidence type="ECO:0000256" key="4">
    <source>
        <dbReference type="ARBA" id="ARBA00022729"/>
    </source>
</evidence>
<evidence type="ECO:0000313" key="12">
    <source>
        <dbReference type="EMBL" id="CAB4286292.1"/>
    </source>
</evidence>
<evidence type="ECO:0000256" key="10">
    <source>
        <dbReference type="SAM" id="SignalP"/>
    </source>
</evidence>
<dbReference type="Gene3D" id="3.80.10.10">
    <property type="entry name" value="Ribonuclease Inhibitor"/>
    <property type="match status" value="2"/>
</dbReference>
<evidence type="ECO:0000256" key="2">
    <source>
        <dbReference type="ARBA" id="ARBA00022614"/>
    </source>
</evidence>
<sequence>MGLNSAASILLVSLIILFVILSLETIKLGFCNDDHNVGCIDIERKALLKFKQGLEDSLDRLSSWVGKDCCKWSGVGCNNITGRVNKLDLCNRFWSDDDGAIVVNVISGEINPSLLYLDLNNDLFQTDLDSLGDPNETDLDGLGDPIETDLQWLATLSSLKYLNLGGVDLTKAASYWLPTINMLPSLVELHLPSCGLSILPLTLPSINFTSLLVLDLSHNYFTSTIPPWLFNLKSMRYLKLSYNSFQGSIPKSIGNLTSLEKFYLTRNQMSGIIPESLGELSSLVSLYIYGNTWEGAITEAHFLKHFLGFQPKF</sequence>
<evidence type="ECO:0000256" key="3">
    <source>
        <dbReference type="ARBA" id="ARBA00022692"/>
    </source>
</evidence>
<dbReference type="AlphaFoldDB" id="A0A6J5VDK2"/>
<feature type="chain" id="PRO_5027052727" description="Leucine-rich repeat-containing N-terminal plant-type domain-containing protein" evidence="10">
    <location>
        <begin position="23"/>
        <end position="313"/>
    </location>
</feature>
<dbReference type="Pfam" id="PF00560">
    <property type="entry name" value="LRR_1"/>
    <property type="match status" value="3"/>
</dbReference>
<proteinExistence type="predicted"/>
<dbReference type="PANTHER" id="PTHR48063">
    <property type="entry name" value="LRR RECEPTOR-LIKE KINASE"/>
    <property type="match status" value="1"/>
</dbReference>
<comment type="subcellular location">
    <subcellularLocation>
        <location evidence="1">Membrane</location>
        <topology evidence="1">Single-pass type I membrane protein</topology>
    </subcellularLocation>
</comment>
<dbReference type="InterPro" id="IPR001611">
    <property type="entry name" value="Leu-rich_rpt"/>
</dbReference>
<feature type="domain" description="Leucine-rich repeat-containing N-terminal plant-type" evidence="11">
    <location>
        <begin position="43"/>
        <end position="78"/>
    </location>
</feature>
<dbReference type="Proteomes" id="UP000507222">
    <property type="component" value="Unassembled WGS sequence"/>
</dbReference>
<evidence type="ECO:0000256" key="7">
    <source>
        <dbReference type="ARBA" id="ARBA00023136"/>
    </source>
</evidence>
<keyword evidence="6" id="KW-1133">Transmembrane helix</keyword>
<dbReference type="InterPro" id="IPR046956">
    <property type="entry name" value="RLP23-like"/>
</dbReference>
<dbReference type="Pfam" id="PF08263">
    <property type="entry name" value="LRRNT_2"/>
    <property type="match status" value="1"/>
</dbReference>
<gene>
    <name evidence="12" type="ORF">CURHAP_LOCUS43331</name>
</gene>
<dbReference type="EMBL" id="CAEKDK010000007">
    <property type="protein sequence ID" value="CAB4286292.1"/>
    <property type="molecule type" value="Genomic_DNA"/>
</dbReference>
<keyword evidence="8" id="KW-0675">Receptor</keyword>
<accession>A0A6J5VDK2</accession>
<evidence type="ECO:0000256" key="6">
    <source>
        <dbReference type="ARBA" id="ARBA00022989"/>
    </source>
</evidence>
<dbReference type="FunFam" id="3.80.10.10:FF:000649">
    <property type="entry name" value="Leucine Rich Repeat family protein"/>
    <property type="match status" value="1"/>
</dbReference>
<dbReference type="InterPro" id="IPR013210">
    <property type="entry name" value="LRR_N_plant-typ"/>
</dbReference>
<name>A0A6J5VDK2_PRUAR</name>
<evidence type="ECO:0000259" key="11">
    <source>
        <dbReference type="Pfam" id="PF08263"/>
    </source>
</evidence>
<keyword evidence="3" id="KW-0812">Transmembrane</keyword>
<keyword evidence="7" id="KW-0472">Membrane</keyword>
<evidence type="ECO:0000256" key="1">
    <source>
        <dbReference type="ARBA" id="ARBA00004479"/>
    </source>
</evidence>
<dbReference type="SUPFAM" id="SSF52058">
    <property type="entry name" value="L domain-like"/>
    <property type="match status" value="1"/>
</dbReference>
<keyword evidence="5" id="KW-0677">Repeat</keyword>
<evidence type="ECO:0000256" key="5">
    <source>
        <dbReference type="ARBA" id="ARBA00022737"/>
    </source>
</evidence>
<organism evidence="12 13">
    <name type="scientific">Prunus armeniaca</name>
    <name type="common">Apricot</name>
    <name type="synonym">Armeniaca vulgaris</name>
    <dbReference type="NCBI Taxonomy" id="36596"/>
    <lineage>
        <taxon>Eukaryota</taxon>
        <taxon>Viridiplantae</taxon>
        <taxon>Streptophyta</taxon>
        <taxon>Embryophyta</taxon>
        <taxon>Tracheophyta</taxon>
        <taxon>Spermatophyta</taxon>
        <taxon>Magnoliopsida</taxon>
        <taxon>eudicotyledons</taxon>
        <taxon>Gunneridae</taxon>
        <taxon>Pentapetalae</taxon>
        <taxon>rosids</taxon>
        <taxon>fabids</taxon>
        <taxon>Rosales</taxon>
        <taxon>Rosaceae</taxon>
        <taxon>Amygdaloideae</taxon>
        <taxon>Amygdaleae</taxon>
        <taxon>Prunus</taxon>
    </lineage>
</organism>
<evidence type="ECO:0000256" key="9">
    <source>
        <dbReference type="ARBA" id="ARBA00023180"/>
    </source>
</evidence>
<dbReference type="PANTHER" id="PTHR48063:SF81">
    <property type="entry name" value="LEUCINE-RICH REPEAT-CONTAINING N-TERMINAL PLANT-TYPE DOMAIN-CONTAINING PROTEIN"/>
    <property type="match status" value="1"/>
</dbReference>
<evidence type="ECO:0000256" key="8">
    <source>
        <dbReference type="ARBA" id="ARBA00023170"/>
    </source>
</evidence>
<dbReference type="InterPro" id="IPR032675">
    <property type="entry name" value="LRR_dom_sf"/>
</dbReference>
<protein>
    <recommendedName>
        <fullName evidence="11">Leucine-rich repeat-containing N-terminal plant-type domain-containing protein</fullName>
    </recommendedName>
</protein>
<keyword evidence="2" id="KW-0433">Leucine-rich repeat</keyword>
<feature type="signal peptide" evidence="10">
    <location>
        <begin position="1"/>
        <end position="22"/>
    </location>
</feature>
<evidence type="ECO:0000313" key="13">
    <source>
        <dbReference type="Proteomes" id="UP000507222"/>
    </source>
</evidence>
<dbReference type="GO" id="GO:0016020">
    <property type="term" value="C:membrane"/>
    <property type="evidence" value="ECO:0007669"/>
    <property type="project" value="UniProtKB-SubCell"/>
</dbReference>
<keyword evidence="4 10" id="KW-0732">Signal</keyword>